<keyword evidence="3" id="KW-0732">Signal</keyword>
<keyword evidence="7" id="KW-1185">Reference proteome</keyword>
<dbReference type="RefSeq" id="WP_106520850.1">
    <property type="nucleotide sequence ID" value="NZ_PYGD01000001.1"/>
</dbReference>
<feature type="transmembrane region" description="Helical" evidence="2">
    <location>
        <begin position="443"/>
        <end position="461"/>
    </location>
</feature>
<accession>A0A2P8DAB6</accession>
<dbReference type="AlphaFoldDB" id="A0A2P8DAB6"/>
<feature type="transmembrane region" description="Helical" evidence="2">
    <location>
        <begin position="276"/>
        <end position="301"/>
    </location>
</feature>
<keyword evidence="2" id="KW-1133">Transmembrane helix</keyword>
<evidence type="ECO:0000256" key="1">
    <source>
        <dbReference type="SAM" id="MobiDB-lite"/>
    </source>
</evidence>
<dbReference type="Pfam" id="PF20990">
    <property type="entry name" value="DUF2207_C"/>
    <property type="match status" value="1"/>
</dbReference>
<feature type="chain" id="PRO_5015132789" evidence="3">
    <location>
        <begin position="21"/>
        <end position="634"/>
    </location>
</feature>
<dbReference type="OrthoDB" id="9767603at2"/>
<dbReference type="InterPro" id="IPR018702">
    <property type="entry name" value="DUF2207"/>
</dbReference>
<keyword evidence="2" id="KW-0472">Membrane</keyword>
<evidence type="ECO:0000256" key="3">
    <source>
        <dbReference type="SAM" id="SignalP"/>
    </source>
</evidence>
<name>A0A2P8DAB6_9BACT</name>
<feature type="domain" description="DUF2207" evidence="4">
    <location>
        <begin position="51"/>
        <end position="261"/>
    </location>
</feature>
<feature type="compositionally biased region" description="Gly residues" evidence="1">
    <location>
        <begin position="617"/>
        <end position="634"/>
    </location>
</feature>
<dbReference type="Pfam" id="PF09972">
    <property type="entry name" value="DUF2207"/>
    <property type="match status" value="1"/>
</dbReference>
<gene>
    <name evidence="6" type="ORF">B0I18_101272</name>
</gene>
<comment type="caution">
    <text evidence="6">The sequence shown here is derived from an EMBL/GenBank/DDBJ whole genome shotgun (WGS) entry which is preliminary data.</text>
</comment>
<evidence type="ECO:0000313" key="6">
    <source>
        <dbReference type="EMBL" id="PSK94121.1"/>
    </source>
</evidence>
<proteinExistence type="predicted"/>
<dbReference type="InterPro" id="IPR048389">
    <property type="entry name" value="YciQ-like_C"/>
</dbReference>
<reference evidence="6 7" key="1">
    <citation type="submission" date="2018-03" db="EMBL/GenBank/DDBJ databases">
        <title>Genomic Encyclopedia of Type Strains, Phase III (KMG-III): the genomes of soil and plant-associated and newly described type strains.</title>
        <authorList>
            <person name="Whitman W."/>
        </authorList>
    </citation>
    <scope>NUCLEOTIDE SEQUENCE [LARGE SCALE GENOMIC DNA]</scope>
    <source>
        <strain evidence="6 7">CGMCC 1.12700</strain>
    </source>
</reference>
<feature type="region of interest" description="Disordered" evidence="1">
    <location>
        <begin position="596"/>
        <end position="634"/>
    </location>
</feature>
<evidence type="ECO:0000259" key="5">
    <source>
        <dbReference type="Pfam" id="PF20990"/>
    </source>
</evidence>
<evidence type="ECO:0000256" key="2">
    <source>
        <dbReference type="SAM" id="Phobius"/>
    </source>
</evidence>
<feature type="signal peptide" evidence="3">
    <location>
        <begin position="1"/>
        <end position="20"/>
    </location>
</feature>
<organism evidence="6 7">
    <name type="scientific">Taibaiella chishuiensis</name>
    <dbReference type="NCBI Taxonomy" id="1434707"/>
    <lineage>
        <taxon>Bacteria</taxon>
        <taxon>Pseudomonadati</taxon>
        <taxon>Bacteroidota</taxon>
        <taxon>Chitinophagia</taxon>
        <taxon>Chitinophagales</taxon>
        <taxon>Chitinophagaceae</taxon>
        <taxon>Taibaiella</taxon>
    </lineage>
</organism>
<protein>
    <submittedName>
        <fullName evidence="6">Putative membrane protein DUF2207</fullName>
    </submittedName>
</protein>
<evidence type="ECO:0000313" key="7">
    <source>
        <dbReference type="Proteomes" id="UP000240572"/>
    </source>
</evidence>
<feature type="transmembrane region" description="Helical" evidence="2">
    <location>
        <begin position="473"/>
        <end position="494"/>
    </location>
</feature>
<dbReference type="Proteomes" id="UP000240572">
    <property type="component" value="Unassembled WGS sequence"/>
</dbReference>
<sequence length="634" mass="70466">MKKPLSLLLLLLCCSSAVFARKQPKPKPPVEPVVAEVNSPPSNPFARTDRVSLFESTVTVKQDGTLHVVENITIYNGDGDMGLDEFPMQYIEAGGNNNDIHRGILRSFPTVYVNRYHFFQNTTFKLLDVKMNGAAVPYETEHSLNSNGYRVKIGDRDKELDTGSYTYTLVYETEHQVKYFDRYDELAWNVTGNGWSFRIDSAVCTFIIPGNDSVFSNACYTGGQYERGQDCRVNQAGTDTIRFTTTKALWPNQGITVATSWRKGIIARPGMLRQAWWMFTANIGALGMPLLLVLIFLYNLVQWWRYGRDLKPGTIYPRYEPPTGFSPAALGYIYFQGMKDKLVAATITDLALRHFFLIEVERTGTVFKGTVYSFHKSKEPFIAAVYNDYHKEANSLIYTNIQRGQYNESLAELNTAIKEDLNEHYRSSKRKPGKGLFFRNSQYLAFGFLLAVPAFAGLMIWSLAHASLSPWPLLPLIVSFILVIVMQYIFYKLFPAYTPEGRKLMDELEGYRMYLKTVDEARLNTMNPPDKTIDLFEKNLPFAIALNCDIEWGDKFEGIIAAAAIDDTVTTRAFYMSDTGHGFTGSAFASGLSSSISSASTPPSSSSDSSSGSSSSFGGGSSGSGGGGGGGGGW</sequence>
<evidence type="ECO:0000259" key="4">
    <source>
        <dbReference type="Pfam" id="PF09972"/>
    </source>
</evidence>
<keyword evidence="2" id="KW-0812">Transmembrane</keyword>
<feature type="compositionally biased region" description="Low complexity" evidence="1">
    <location>
        <begin position="596"/>
        <end position="616"/>
    </location>
</feature>
<dbReference type="EMBL" id="PYGD01000001">
    <property type="protein sequence ID" value="PSK94121.1"/>
    <property type="molecule type" value="Genomic_DNA"/>
</dbReference>
<feature type="domain" description="Predicted membrane protein YciQ-like C-terminal" evidence="5">
    <location>
        <begin position="317"/>
        <end position="556"/>
    </location>
</feature>